<dbReference type="AlphaFoldDB" id="A0A9W8GKI5"/>
<sequence>MANREQIERCAGLLSSKSTDDEKLAGLLLLPRIVDAKDGESLEYIFDSMDAKFIERLMRTGIKQVESHTSAELPMLDIALSVVNVFSSHSTIATKPKMQERIPTLFKVATLVEQPSALSESMQILSRLLATDTAVRAVLEAPDLLLGIVDSARSQAHTLEITRFLDLALNRCSCFIHEKGKDPSCVRGWTKLLASTASAFASSTGMLKFELLPVLANALEPIDRVDIDVADIADLCRDIASNIGSSCIWLLRQKSEATQYADQALVLYSHLVRLWPELVFSGHRVVADSQGHPSKDSELILRLACVETQAAIDAMMICPPGSSDVDTESGAEVARLRRGWKLPFCAEVLAGWLEWIGSWLEEQPESASVDEGAIYGVMSEIHKAAQAVVGFLVDWKDRGYSEQEIIDASPELVVSIVRMLGQWLATDPKLHQEALPVLAMCTSWIKQDTGHGAAVKEFMRPCVSFALETCGIDEAQFIADLESRELRHDRKPAHEFASPWVGTVDFDDLSYAVYGLQSDEEVLSARKAA</sequence>
<evidence type="ECO:0000313" key="1">
    <source>
        <dbReference type="EMBL" id="KAJ2686182.1"/>
    </source>
</evidence>
<dbReference type="PANTHER" id="PTHR13109:SF7">
    <property type="entry name" value="NEUROCHONDRIN"/>
    <property type="match status" value="1"/>
</dbReference>
<name>A0A9W8GKI5_9FUNG</name>
<dbReference type="PANTHER" id="PTHR13109">
    <property type="entry name" value="NEUROCHONDRIN"/>
    <property type="match status" value="1"/>
</dbReference>
<protein>
    <submittedName>
        <fullName evidence="1">Uncharacterized protein</fullName>
    </submittedName>
</protein>
<dbReference type="Pfam" id="PF05536">
    <property type="entry name" value="Neurochondrin"/>
    <property type="match status" value="1"/>
</dbReference>
<organism evidence="1 2">
    <name type="scientific">Coemansia spiralis</name>
    <dbReference type="NCBI Taxonomy" id="417178"/>
    <lineage>
        <taxon>Eukaryota</taxon>
        <taxon>Fungi</taxon>
        <taxon>Fungi incertae sedis</taxon>
        <taxon>Zoopagomycota</taxon>
        <taxon>Kickxellomycotina</taxon>
        <taxon>Kickxellomycetes</taxon>
        <taxon>Kickxellales</taxon>
        <taxon>Kickxellaceae</taxon>
        <taxon>Coemansia</taxon>
    </lineage>
</organism>
<dbReference type="OrthoDB" id="8962942at2759"/>
<accession>A0A9W8GKI5</accession>
<evidence type="ECO:0000313" key="2">
    <source>
        <dbReference type="Proteomes" id="UP001151516"/>
    </source>
</evidence>
<dbReference type="EMBL" id="JANBTX010000118">
    <property type="protein sequence ID" value="KAJ2686182.1"/>
    <property type="molecule type" value="Genomic_DNA"/>
</dbReference>
<keyword evidence="2" id="KW-1185">Reference proteome</keyword>
<comment type="caution">
    <text evidence="1">The sequence shown here is derived from an EMBL/GenBank/DDBJ whole genome shotgun (WGS) entry which is preliminary data.</text>
</comment>
<proteinExistence type="predicted"/>
<dbReference type="InterPro" id="IPR008709">
    <property type="entry name" value="Neurochondrin"/>
</dbReference>
<gene>
    <name evidence="1" type="ORF">IWW39_003793</name>
</gene>
<dbReference type="Proteomes" id="UP001151516">
    <property type="component" value="Unassembled WGS sequence"/>
</dbReference>
<reference evidence="1" key="1">
    <citation type="submission" date="2022-07" db="EMBL/GenBank/DDBJ databases">
        <title>Phylogenomic reconstructions and comparative analyses of Kickxellomycotina fungi.</title>
        <authorList>
            <person name="Reynolds N.K."/>
            <person name="Stajich J.E."/>
            <person name="Barry K."/>
            <person name="Grigoriev I.V."/>
            <person name="Crous P."/>
            <person name="Smith M.E."/>
        </authorList>
    </citation>
    <scope>NUCLEOTIDE SEQUENCE</scope>
    <source>
        <strain evidence="1">CBS 109367</strain>
    </source>
</reference>